<dbReference type="Gene3D" id="3.60.15.10">
    <property type="entry name" value="Ribonuclease Z/Hydroxyacylglutathione hydrolase-like"/>
    <property type="match status" value="1"/>
</dbReference>
<dbReference type="SUPFAM" id="SSF56281">
    <property type="entry name" value="Metallo-hydrolase/oxidoreductase"/>
    <property type="match status" value="1"/>
</dbReference>
<evidence type="ECO:0000313" key="3">
    <source>
        <dbReference type="EMBL" id="MBS3062928.1"/>
    </source>
</evidence>
<sequence length="354" mass="37801">MARKPFNPKKLLLPVFVLLLAALFMRLGPTYLPPMPATPPETVALQAVDWSAGPGLVAMHSIDVGQGDASLLVFPDGKTILVDAGNNGKGKAILAYLDQIGVQQIDWLVATNPDADHVGGVDDVVEGIPVKNFLDPGVNCVTKTCRDNDAALAKAGILKTFAHRGEALDLGDGFKVGILNPTKPLSFDKENNNSIVLFVDTQGKDFLLPGDCEKECEAQLVQAFGDQLKADVYKAGHHGSRTSSTQEFLDQIKPSITVVSAGKDNRWGHPHPETLEKLRTMNARVLRTDELGNIALYSDPAQGCCQECRESLSRDPRGVGPSGIACASYGSQLSLLCRGQFEAAPKTAAECLAS</sequence>
<evidence type="ECO:0000259" key="1">
    <source>
        <dbReference type="SMART" id="SM00849"/>
    </source>
</evidence>
<dbReference type="GO" id="GO:0016787">
    <property type="term" value="F:hydrolase activity"/>
    <property type="evidence" value="ECO:0007669"/>
    <property type="project" value="UniProtKB-KW"/>
</dbReference>
<dbReference type="CDD" id="cd07731">
    <property type="entry name" value="ComA-like_MBL-fold"/>
    <property type="match status" value="1"/>
</dbReference>
<gene>
    <name evidence="2" type="ORF">HA252_03215</name>
    <name evidence="3" type="ORF">J4203_03575</name>
</gene>
<name>A0A7J4JIF9_9ARCH</name>
<comment type="caution">
    <text evidence="2">The sequence shown here is derived from an EMBL/GenBank/DDBJ whole genome shotgun (WGS) entry which is preliminary data.</text>
</comment>
<dbReference type="InterPro" id="IPR036866">
    <property type="entry name" value="RibonucZ/Hydroxyglut_hydro"/>
</dbReference>
<dbReference type="SMART" id="SM00849">
    <property type="entry name" value="Lactamase_B"/>
    <property type="match status" value="1"/>
</dbReference>
<dbReference type="Proteomes" id="UP000564964">
    <property type="component" value="Unassembled WGS sequence"/>
</dbReference>
<dbReference type="PANTHER" id="PTHR30619">
    <property type="entry name" value="DNA INTERNALIZATION/COMPETENCE PROTEIN COMEC/REC2"/>
    <property type="match status" value="1"/>
</dbReference>
<reference evidence="3" key="3">
    <citation type="submission" date="2021-05" db="EMBL/GenBank/DDBJ databases">
        <title>Protein family content uncovers lineage relationships and bacterial pathway maintenance mechanisms in DPANN archaea.</title>
        <authorList>
            <person name="Castelle C.J."/>
            <person name="Meheust R."/>
            <person name="Jaffe A.L."/>
            <person name="Seitz K."/>
            <person name="Gong X."/>
            <person name="Baker B.J."/>
            <person name="Banfield J.F."/>
        </authorList>
    </citation>
    <scope>NUCLEOTIDE SEQUENCE</scope>
    <source>
        <strain evidence="3">RIFCSPLOWO2_01_FULL_58_19</strain>
    </source>
</reference>
<dbReference type="AlphaFoldDB" id="A0A7J4JIF9"/>
<evidence type="ECO:0000313" key="2">
    <source>
        <dbReference type="EMBL" id="HIH16389.1"/>
    </source>
</evidence>
<dbReference type="EMBL" id="JAGVWE010000003">
    <property type="protein sequence ID" value="MBS3062928.1"/>
    <property type="molecule type" value="Genomic_DNA"/>
</dbReference>
<dbReference type="PANTHER" id="PTHR30619:SF1">
    <property type="entry name" value="RECOMBINATION PROTEIN 2"/>
    <property type="match status" value="1"/>
</dbReference>
<dbReference type="Pfam" id="PF00753">
    <property type="entry name" value="Lactamase_B"/>
    <property type="match status" value="1"/>
</dbReference>
<reference evidence="4" key="1">
    <citation type="journal article" date="2020" name="bioRxiv">
        <title>A rank-normalized archaeal taxonomy based on genome phylogeny resolves widespread incomplete and uneven classifications.</title>
        <authorList>
            <person name="Rinke C."/>
            <person name="Chuvochina M."/>
            <person name="Mussig A.J."/>
            <person name="Chaumeil P.-A."/>
            <person name="Waite D.W."/>
            <person name="Whitman W.B."/>
            <person name="Parks D.H."/>
            <person name="Hugenholtz P."/>
        </authorList>
    </citation>
    <scope>NUCLEOTIDE SEQUENCE [LARGE SCALE GENOMIC DNA]</scope>
</reference>
<protein>
    <submittedName>
        <fullName evidence="2">MBL fold metallo-hydrolase</fullName>
    </submittedName>
</protein>
<dbReference type="InterPro" id="IPR035681">
    <property type="entry name" value="ComA-like_MBL"/>
</dbReference>
<organism evidence="2 4">
    <name type="scientific">Candidatus Iainarchaeum sp</name>
    <dbReference type="NCBI Taxonomy" id="3101447"/>
    <lineage>
        <taxon>Archaea</taxon>
        <taxon>Candidatus Iainarchaeota</taxon>
        <taxon>Candidatus Iainarchaeia</taxon>
        <taxon>Candidatus Iainarchaeales</taxon>
        <taxon>Candidatus Iainarchaeaceae</taxon>
        <taxon>Candidatus Iainarchaeum</taxon>
    </lineage>
</organism>
<dbReference type="InterPro" id="IPR052159">
    <property type="entry name" value="Competence_DNA_uptake"/>
</dbReference>
<dbReference type="InterPro" id="IPR001279">
    <property type="entry name" value="Metallo-B-lactamas"/>
</dbReference>
<reference evidence="3" key="2">
    <citation type="submission" date="2021-03" db="EMBL/GenBank/DDBJ databases">
        <authorList>
            <person name="Jaffe A."/>
        </authorList>
    </citation>
    <scope>NUCLEOTIDE SEQUENCE</scope>
    <source>
        <strain evidence="3">RIFCSPLOWO2_01_FULL_58_19</strain>
    </source>
</reference>
<dbReference type="EMBL" id="DUGH01000080">
    <property type="protein sequence ID" value="HIH16389.1"/>
    <property type="molecule type" value="Genomic_DNA"/>
</dbReference>
<evidence type="ECO:0000313" key="4">
    <source>
        <dbReference type="Proteomes" id="UP000564964"/>
    </source>
</evidence>
<feature type="domain" description="Metallo-beta-lactamase" evidence="1">
    <location>
        <begin position="66"/>
        <end position="263"/>
    </location>
</feature>
<proteinExistence type="predicted"/>
<keyword evidence="2" id="KW-0378">Hydrolase</keyword>
<accession>A0A7J4JIF9</accession>
<dbReference type="Proteomes" id="UP000678237">
    <property type="component" value="Unassembled WGS sequence"/>
</dbReference>